<evidence type="ECO:0000313" key="3">
    <source>
        <dbReference type="EMBL" id="GFP80086.1"/>
    </source>
</evidence>
<dbReference type="Gene3D" id="3.40.1180.10">
    <property type="entry name" value="Decaprenyl diphosphate synthase-like"/>
    <property type="match status" value="1"/>
</dbReference>
<proteinExistence type="inferred from homology"/>
<accession>A0A830B0I0</accession>
<name>A0A830B0I0_9LAMI</name>
<dbReference type="Proteomes" id="UP000653305">
    <property type="component" value="Unassembled WGS sequence"/>
</dbReference>
<dbReference type="NCBIfam" id="TIGR00055">
    <property type="entry name" value="uppS"/>
    <property type="match status" value="1"/>
</dbReference>
<dbReference type="HAMAP" id="MF_01139">
    <property type="entry name" value="ISPT"/>
    <property type="match status" value="1"/>
</dbReference>
<dbReference type="InterPro" id="IPR018520">
    <property type="entry name" value="UPP_synth-like_CS"/>
</dbReference>
<protein>
    <recommendedName>
        <fullName evidence="2">Alkyl transferase</fullName>
        <ecNumber evidence="2">2.5.1.-</ecNumber>
    </recommendedName>
</protein>
<evidence type="ECO:0000256" key="1">
    <source>
        <dbReference type="ARBA" id="ARBA00022679"/>
    </source>
</evidence>
<dbReference type="GO" id="GO:0016094">
    <property type="term" value="P:polyprenol biosynthetic process"/>
    <property type="evidence" value="ECO:0007669"/>
    <property type="project" value="TreeGrafter"/>
</dbReference>
<evidence type="ECO:0000313" key="4">
    <source>
        <dbReference type="Proteomes" id="UP000653305"/>
    </source>
</evidence>
<evidence type="ECO:0000256" key="2">
    <source>
        <dbReference type="RuleBase" id="RU363018"/>
    </source>
</evidence>
<dbReference type="GO" id="GO:0000287">
    <property type="term" value="F:magnesium ion binding"/>
    <property type="evidence" value="ECO:0007669"/>
    <property type="project" value="UniProtKB-ARBA"/>
</dbReference>
<sequence length="268" mass="30709">MEKQIRNRASQLIEGFCSFLRKCIYSIVSIGPIPKHVAFIMDGNRRYAKRHNLEEGSGHRAGFSALMKMLKYCYELNVKYVTIYAFSIDNFKRRPEEVQSTMNLIQEKIEGLIEEESIVNRYGVKVNFIGDLRLLTEPVKLAAERAMIATSPNSRAVLSICIAYTSTDEIVRAVEKSCGDKRDDVFSSPVDVADVDRRMYMAVAPDPDIIVRTSGETRLSNFLLWQSACTLLYSPGVLWPDIGFWHLVRAVLDFQRNFTYLEKKRKQS</sequence>
<comment type="similarity">
    <text evidence="2">Belongs to the UPP synthase family.</text>
</comment>
<dbReference type="GO" id="GO:0005783">
    <property type="term" value="C:endoplasmic reticulum"/>
    <property type="evidence" value="ECO:0007669"/>
    <property type="project" value="TreeGrafter"/>
</dbReference>
<organism evidence="3 4">
    <name type="scientific">Phtheirospermum japonicum</name>
    <dbReference type="NCBI Taxonomy" id="374723"/>
    <lineage>
        <taxon>Eukaryota</taxon>
        <taxon>Viridiplantae</taxon>
        <taxon>Streptophyta</taxon>
        <taxon>Embryophyta</taxon>
        <taxon>Tracheophyta</taxon>
        <taxon>Spermatophyta</taxon>
        <taxon>Magnoliopsida</taxon>
        <taxon>eudicotyledons</taxon>
        <taxon>Gunneridae</taxon>
        <taxon>Pentapetalae</taxon>
        <taxon>asterids</taxon>
        <taxon>lamiids</taxon>
        <taxon>Lamiales</taxon>
        <taxon>Orobanchaceae</taxon>
        <taxon>Orobanchaceae incertae sedis</taxon>
        <taxon>Phtheirospermum</taxon>
    </lineage>
</organism>
<reference evidence="3" key="1">
    <citation type="submission" date="2020-07" db="EMBL/GenBank/DDBJ databases">
        <title>Ethylene signaling mediates host invasion by parasitic plants.</title>
        <authorList>
            <person name="Yoshida S."/>
        </authorList>
    </citation>
    <scope>NUCLEOTIDE SEQUENCE</scope>
    <source>
        <strain evidence="3">Okayama</strain>
    </source>
</reference>
<dbReference type="AlphaFoldDB" id="A0A830B0I0"/>
<keyword evidence="4" id="KW-1185">Reference proteome</keyword>
<dbReference type="OrthoDB" id="4173905at2759"/>
<dbReference type="GO" id="GO:0045547">
    <property type="term" value="F:ditrans,polycis-polyprenyl diphosphate synthase [(2E,6E)-farnesyl diphosphate specific] activity"/>
    <property type="evidence" value="ECO:0007669"/>
    <property type="project" value="TreeGrafter"/>
</dbReference>
<gene>
    <name evidence="3" type="ORF">PHJA_000152000</name>
</gene>
<dbReference type="PROSITE" id="PS01066">
    <property type="entry name" value="UPP_SYNTHASE"/>
    <property type="match status" value="1"/>
</dbReference>
<dbReference type="InterPro" id="IPR036424">
    <property type="entry name" value="UPP_synth-like_sf"/>
</dbReference>
<dbReference type="InterPro" id="IPR001441">
    <property type="entry name" value="UPP_synth-like"/>
</dbReference>
<comment type="caution">
    <text evidence="3">The sequence shown here is derived from an EMBL/GenBank/DDBJ whole genome shotgun (WGS) entry which is preliminary data.</text>
</comment>
<dbReference type="EMBL" id="BMAC01000015">
    <property type="protein sequence ID" value="GFP80086.1"/>
    <property type="molecule type" value="Genomic_DNA"/>
</dbReference>
<dbReference type="CDD" id="cd00475">
    <property type="entry name" value="Cis_IPPS"/>
    <property type="match status" value="1"/>
</dbReference>
<dbReference type="PANTHER" id="PTHR10291:SF18">
    <property type="entry name" value="DEHYDRODOLICHYL DIPHOSPHATE SYNTHASE CPT3"/>
    <property type="match status" value="1"/>
</dbReference>
<dbReference type="PANTHER" id="PTHR10291">
    <property type="entry name" value="DEHYDRODOLICHYL DIPHOSPHATE SYNTHASE FAMILY MEMBER"/>
    <property type="match status" value="1"/>
</dbReference>
<dbReference type="SUPFAM" id="SSF64005">
    <property type="entry name" value="Undecaprenyl diphosphate synthase"/>
    <property type="match status" value="1"/>
</dbReference>
<keyword evidence="1 2" id="KW-0808">Transferase</keyword>
<dbReference type="EC" id="2.5.1.-" evidence="2"/>
<dbReference type="Pfam" id="PF01255">
    <property type="entry name" value="Prenyltransf"/>
    <property type="match status" value="1"/>
</dbReference>